<dbReference type="SUPFAM" id="SSF53098">
    <property type="entry name" value="Ribonuclease H-like"/>
    <property type="match status" value="1"/>
</dbReference>
<proteinExistence type="predicted"/>
<evidence type="ECO:0000313" key="1">
    <source>
        <dbReference type="EMBL" id="KZT58577.1"/>
    </source>
</evidence>
<feature type="non-terminal residue" evidence="1">
    <location>
        <position position="1"/>
    </location>
</feature>
<name>A0A165GWJ1_9BASI</name>
<evidence type="ECO:0008006" key="3">
    <source>
        <dbReference type="Google" id="ProtNLM"/>
    </source>
</evidence>
<reference evidence="1 2" key="1">
    <citation type="journal article" date="2016" name="Mol. Biol. Evol.">
        <title>Comparative Genomics of Early-Diverging Mushroom-Forming Fungi Provides Insights into the Origins of Lignocellulose Decay Capabilities.</title>
        <authorList>
            <person name="Nagy L.G."/>
            <person name="Riley R."/>
            <person name="Tritt A."/>
            <person name="Adam C."/>
            <person name="Daum C."/>
            <person name="Floudas D."/>
            <person name="Sun H."/>
            <person name="Yadav J.S."/>
            <person name="Pangilinan J."/>
            <person name="Larsson K.H."/>
            <person name="Matsuura K."/>
            <person name="Barry K."/>
            <person name="Labutti K."/>
            <person name="Kuo R."/>
            <person name="Ohm R.A."/>
            <person name="Bhattacharya S.S."/>
            <person name="Shirouzu T."/>
            <person name="Yoshinaga Y."/>
            <person name="Martin F.M."/>
            <person name="Grigoriev I.V."/>
            <person name="Hibbett D.S."/>
        </authorList>
    </citation>
    <scope>NUCLEOTIDE SEQUENCE [LARGE SCALE GENOMIC DNA]</scope>
    <source>
        <strain evidence="1 2">HHB12733</strain>
    </source>
</reference>
<keyword evidence="2" id="KW-1185">Reference proteome</keyword>
<gene>
    <name evidence="1" type="ORF">CALCODRAFT_419604</name>
</gene>
<sequence>DTRWSSTYAMLTRALQLRTALDSVMLLPEHEAKLGRFRLSATGWTRIEQITNILRVAHKGQQLLSANSHPTLYMAIPALESPMGAWEKMQNQQYANDPVMRKVLDAGLKKMSDYYLKMEKSNAYAIAM</sequence>
<dbReference type="EMBL" id="KV423949">
    <property type="protein sequence ID" value="KZT58577.1"/>
    <property type="molecule type" value="Genomic_DNA"/>
</dbReference>
<dbReference type="InParanoid" id="A0A165GWJ1"/>
<dbReference type="InterPro" id="IPR012337">
    <property type="entry name" value="RNaseH-like_sf"/>
</dbReference>
<protein>
    <recommendedName>
        <fullName evidence="3">hAT-like transposase RNase-H fold domain-containing protein</fullName>
    </recommendedName>
</protein>
<feature type="non-terminal residue" evidence="1">
    <location>
        <position position="128"/>
    </location>
</feature>
<dbReference type="AlphaFoldDB" id="A0A165GWJ1"/>
<dbReference type="OrthoDB" id="2690041at2759"/>
<organism evidence="1 2">
    <name type="scientific">Calocera cornea HHB12733</name>
    <dbReference type="NCBI Taxonomy" id="1353952"/>
    <lineage>
        <taxon>Eukaryota</taxon>
        <taxon>Fungi</taxon>
        <taxon>Dikarya</taxon>
        <taxon>Basidiomycota</taxon>
        <taxon>Agaricomycotina</taxon>
        <taxon>Dacrymycetes</taxon>
        <taxon>Dacrymycetales</taxon>
        <taxon>Dacrymycetaceae</taxon>
        <taxon>Calocera</taxon>
    </lineage>
</organism>
<accession>A0A165GWJ1</accession>
<dbReference type="Proteomes" id="UP000076842">
    <property type="component" value="Unassembled WGS sequence"/>
</dbReference>
<evidence type="ECO:0000313" key="2">
    <source>
        <dbReference type="Proteomes" id="UP000076842"/>
    </source>
</evidence>